<sequence length="55" mass="6239">MARLTLICLLCGITVTPAFTQRKVEQAQLDSLLAELPHVKPDTVRVKLLYQLSFR</sequence>
<evidence type="ECO:0000313" key="1">
    <source>
        <dbReference type="EMBL" id="QMW05022.1"/>
    </source>
</evidence>
<proteinExistence type="predicted"/>
<dbReference type="Proteomes" id="UP000515369">
    <property type="component" value="Chromosome"/>
</dbReference>
<dbReference type="EMBL" id="CP059732">
    <property type="protein sequence ID" value="QMW05022.1"/>
    <property type="molecule type" value="Genomic_DNA"/>
</dbReference>
<gene>
    <name evidence="1" type="ORF">H3H32_09080</name>
</gene>
<reference evidence="1 2" key="1">
    <citation type="submission" date="2020-07" db="EMBL/GenBank/DDBJ databases">
        <title>Spirosoma foliorum sp. nov., isolated from the leaves on the Nejang mountain Korea, Republic of.</title>
        <authorList>
            <person name="Ho H."/>
            <person name="Lee Y.-J."/>
            <person name="Nurcahyanto D.-A."/>
            <person name="Kim S.-G."/>
        </authorList>
    </citation>
    <scope>NUCLEOTIDE SEQUENCE [LARGE SCALE GENOMIC DNA]</scope>
    <source>
        <strain evidence="1 2">PL0136</strain>
    </source>
</reference>
<evidence type="ECO:0000313" key="2">
    <source>
        <dbReference type="Proteomes" id="UP000515369"/>
    </source>
</evidence>
<name>A0A7G5H1N0_9BACT</name>
<dbReference type="AlphaFoldDB" id="A0A7G5H1N0"/>
<keyword evidence="2" id="KW-1185">Reference proteome</keyword>
<protein>
    <submittedName>
        <fullName evidence="1">Uncharacterized protein</fullName>
    </submittedName>
</protein>
<dbReference type="KEGG" id="sfol:H3H32_09080"/>
<dbReference type="RefSeq" id="WP_182462370.1">
    <property type="nucleotide sequence ID" value="NZ_CP059732.1"/>
</dbReference>
<accession>A0A7G5H1N0</accession>
<organism evidence="1 2">
    <name type="scientific">Spirosoma foliorum</name>
    <dbReference type="NCBI Taxonomy" id="2710596"/>
    <lineage>
        <taxon>Bacteria</taxon>
        <taxon>Pseudomonadati</taxon>
        <taxon>Bacteroidota</taxon>
        <taxon>Cytophagia</taxon>
        <taxon>Cytophagales</taxon>
        <taxon>Cytophagaceae</taxon>
        <taxon>Spirosoma</taxon>
    </lineage>
</organism>